<evidence type="ECO:0000313" key="3">
    <source>
        <dbReference type="Proteomes" id="UP001059824"/>
    </source>
</evidence>
<keyword evidence="1" id="KW-0732">Signal</keyword>
<evidence type="ECO:0008006" key="4">
    <source>
        <dbReference type="Google" id="ProtNLM"/>
    </source>
</evidence>
<feature type="signal peptide" evidence="1">
    <location>
        <begin position="1"/>
        <end position="21"/>
    </location>
</feature>
<dbReference type="EMBL" id="CP045921">
    <property type="protein sequence ID" value="QHN43252.1"/>
    <property type="molecule type" value="Genomic_DNA"/>
</dbReference>
<sequence>MYRTLTVIATLTMFAAASLVAAPISRAVSTEQGQLKPDDSSLYNSVTMDCLEVKFKLGELHRQDKLLRVTAGQGYDNMSTNLMGRLNSRIVENKLDGGELIKIAADFEKAREKFRSDYTKYDEAVLALLKADCQSQMQTYYLSIQNVKELRASVQADLKAADEVMQQYHDAFVVFKKAVQEEEKKNDAANE</sequence>
<name>A0A857MNT4_9BACT</name>
<dbReference type="KEGG" id="mama:GII36_05395"/>
<accession>A0A857MNT4</accession>
<dbReference type="AlphaFoldDB" id="A0A857MNT4"/>
<protein>
    <recommendedName>
        <fullName evidence="4">DUF4142 domain-containing protein</fullName>
    </recommendedName>
</protein>
<keyword evidence="3" id="KW-1185">Reference proteome</keyword>
<proteinExistence type="predicted"/>
<dbReference type="RefSeq" id="WP_260763247.1">
    <property type="nucleotide sequence ID" value="NZ_CP045921.1"/>
</dbReference>
<dbReference type="Proteomes" id="UP001059824">
    <property type="component" value="Chromosome"/>
</dbReference>
<gene>
    <name evidence="2" type="ORF">GII36_05395</name>
</gene>
<reference evidence="2" key="1">
    <citation type="journal article" date="2021" name="Nat. Microbiol.">
        <title>Cocultivation of an ultrasmall environmental parasitic bacterium with lytic ability against bacteria associated with wastewater foams.</title>
        <authorList>
            <person name="Batinovic S."/>
            <person name="Rose J.J.A."/>
            <person name="Ratcliffe J."/>
            <person name="Seviour R.J."/>
            <person name="Petrovski S."/>
        </authorList>
    </citation>
    <scope>NUCLEOTIDE SEQUENCE</scope>
    <source>
        <strain evidence="2">JR1</strain>
    </source>
</reference>
<feature type="chain" id="PRO_5032642245" description="DUF4142 domain-containing protein" evidence="1">
    <location>
        <begin position="22"/>
        <end position="191"/>
    </location>
</feature>
<evidence type="ECO:0000313" key="2">
    <source>
        <dbReference type="EMBL" id="QHN43252.1"/>
    </source>
</evidence>
<organism evidence="2 3">
    <name type="scientific">Candidatus Mycosynbacter amalyticus</name>
    <dbReference type="NCBI Taxonomy" id="2665156"/>
    <lineage>
        <taxon>Bacteria</taxon>
        <taxon>Candidatus Saccharimonadota</taxon>
        <taxon>Candidatus Saccharimonadota incertae sedis</taxon>
        <taxon>Candidatus Mycosynbacter</taxon>
    </lineage>
</organism>
<evidence type="ECO:0000256" key="1">
    <source>
        <dbReference type="SAM" id="SignalP"/>
    </source>
</evidence>